<keyword evidence="4" id="KW-1185">Reference proteome</keyword>
<reference evidence="5" key="2">
    <citation type="submission" date="2015-08" db="UniProtKB">
        <authorList>
            <consortium name="WormBaseParasite"/>
        </authorList>
    </citation>
    <scope>IDENTIFICATION</scope>
</reference>
<dbReference type="SUPFAM" id="SSF56112">
    <property type="entry name" value="Protein kinase-like (PK-like)"/>
    <property type="match status" value="1"/>
</dbReference>
<evidence type="ECO:0000256" key="1">
    <source>
        <dbReference type="SAM" id="Phobius"/>
    </source>
</evidence>
<protein>
    <submittedName>
        <fullName evidence="5">Tyrosine-protein kinase receptor torso (inferred by orthology to a D. melanogaster protein)</fullName>
    </submittedName>
</protein>
<dbReference type="PANTHER" id="PTHR24416">
    <property type="entry name" value="TYROSINE-PROTEIN KINASE RECEPTOR"/>
    <property type="match status" value="1"/>
</dbReference>
<proteinExistence type="predicted"/>
<dbReference type="AlphaFoldDB" id="A0A0K0FF99"/>
<dbReference type="Proteomes" id="UP000035680">
    <property type="component" value="Unassembled WGS sequence"/>
</dbReference>
<keyword evidence="1" id="KW-0472">Membrane</keyword>
<evidence type="ECO:0000313" key="5">
    <source>
        <dbReference type="WBParaSite" id="SVE_0754000.1"/>
    </source>
</evidence>
<reference evidence="4" key="1">
    <citation type="submission" date="2014-07" db="EMBL/GenBank/DDBJ databases">
        <authorList>
            <person name="Martin A.A"/>
            <person name="De Silva N."/>
        </authorList>
    </citation>
    <scope>NUCLEOTIDE SEQUENCE</scope>
</reference>
<dbReference type="InterPro" id="IPR011009">
    <property type="entry name" value="Kinase-like_dom_sf"/>
</dbReference>
<dbReference type="WBParaSite" id="SVE_0754000.1">
    <property type="protein sequence ID" value="SVE_0754000.1"/>
    <property type="gene ID" value="SVE_0754000"/>
</dbReference>
<keyword evidence="2" id="KW-0732">Signal</keyword>
<accession>A0A0K0FF99</accession>
<dbReference type="GO" id="GO:0005886">
    <property type="term" value="C:plasma membrane"/>
    <property type="evidence" value="ECO:0007669"/>
    <property type="project" value="TreeGrafter"/>
</dbReference>
<dbReference type="PANTHER" id="PTHR24416:SF583">
    <property type="entry name" value="RECEPTOR PROTEIN-TYROSINE KINASE"/>
    <property type="match status" value="1"/>
</dbReference>
<dbReference type="InterPro" id="IPR050122">
    <property type="entry name" value="RTK"/>
</dbReference>
<dbReference type="PROSITE" id="PS50011">
    <property type="entry name" value="PROTEIN_KINASE_DOM"/>
    <property type="match status" value="1"/>
</dbReference>
<feature type="domain" description="Protein kinase" evidence="3">
    <location>
        <begin position="544"/>
        <end position="856"/>
    </location>
</feature>
<dbReference type="SMART" id="SM00219">
    <property type="entry name" value="TyrKc"/>
    <property type="match status" value="1"/>
</dbReference>
<feature type="transmembrane region" description="Helical" evidence="1">
    <location>
        <begin position="473"/>
        <end position="499"/>
    </location>
</feature>
<dbReference type="InterPro" id="IPR008266">
    <property type="entry name" value="Tyr_kinase_AS"/>
</dbReference>
<dbReference type="GO" id="GO:0005524">
    <property type="term" value="F:ATP binding"/>
    <property type="evidence" value="ECO:0007669"/>
    <property type="project" value="InterPro"/>
</dbReference>
<sequence>MTIFRNCTFYILLLIICVDIIYCLSLTRSEVCYARCIGNCYDNHSKKGMNNCYDLCKKYLNDSLCDNDNCWNRCLDLGLESDNIGSEISKLKFSRNNDYSINFDVQSSNGHSVLCAKVGSTSDTSNSKLYCDTEEGFKKFKIPEDLFCNNIFATFFVPSGENISPPSTIEIPNPVPSISEMTFSNKSLKMIKKPYTNSDYKSNTSVDISLSYTINTTWPLGDQDFLFNTDFHQLNCVVPDYSVAIPQTNFKIDPKNKLLTATVAGDLMYRDCSYILFVDSVMSQKCKSYVPSKNDDQMYTSIDINCNTVRDNDCLTTKISRGPICGQTKSFNWSILDKDFKIEPNYNITINATFDLWPIGNYEPLYYYLIYGNAVNYPSKELTAIAGVNMTTVLGTSNSCQKFDKTSNKCLDKIPCNYAIIKGLKWDTTYGVVVCAVVDQDNTTLPNILKLPLGERPKADELMILSKDYKTNYTGLIVGVTVGIVGLFFLCLITIFANINRKQRNKIKMNKLKMDMMKKESEIRYKDFPKKLDVWELERRNLIIYDDKKLGSGAFGAVFLGKLIGKAHGVKDAHSALALNIMRTENCDVAVKMLPEYSDEMCKSEFLREISLMKSLGYHERLVNMLACVTESEPFCLIVEYCSDGDLLQFLRKRCKYMLKLSNEGIDYSSSEFEGKFNVDLICTMKQLLMFAVQISYGLEYLSTKGFVHRDVAARNVLVHDGKYAKIGDFGLCRYVYSNDANYRSSGGKLPIKWMAIESIKHYEFTSKSDVWSFGILLFEIITLGGTPYPGILHENMLKFLESGGRMERPDNCSDEFYNVMLSCWSPSPSNRPSFSTIRQRLASQLEEMTDEYSYLQLNSSCDYYCFSSKDESEESQEETK</sequence>
<keyword evidence="1" id="KW-1133">Transmembrane helix</keyword>
<dbReference type="InterPro" id="IPR000719">
    <property type="entry name" value="Prot_kinase_dom"/>
</dbReference>
<dbReference type="STRING" id="75913.A0A0K0FF99"/>
<dbReference type="GO" id="GO:0007169">
    <property type="term" value="P:cell surface receptor protein tyrosine kinase signaling pathway"/>
    <property type="evidence" value="ECO:0007669"/>
    <property type="project" value="TreeGrafter"/>
</dbReference>
<dbReference type="Pfam" id="PF07714">
    <property type="entry name" value="PK_Tyr_Ser-Thr"/>
    <property type="match status" value="1"/>
</dbReference>
<dbReference type="InterPro" id="IPR001245">
    <property type="entry name" value="Ser-Thr/Tyr_kinase_cat_dom"/>
</dbReference>
<dbReference type="GO" id="GO:0004714">
    <property type="term" value="F:transmembrane receptor protein tyrosine kinase activity"/>
    <property type="evidence" value="ECO:0007669"/>
    <property type="project" value="TreeGrafter"/>
</dbReference>
<dbReference type="CDD" id="cd00192">
    <property type="entry name" value="PTKc"/>
    <property type="match status" value="1"/>
</dbReference>
<feature type="signal peptide" evidence="2">
    <location>
        <begin position="1"/>
        <end position="23"/>
    </location>
</feature>
<dbReference type="InterPro" id="IPR020635">
    <property type="entry name" value="Tyr_kinase_cat_dom"/>
</dbReference>
<organism evidence="4 5">
    <name type="scientific">Strongyloides venezuelensis</name>
    <name type="common">Threadworm</name>
    <dbReference type="NCBI Taxonomy" id="75913"/>
    <lineage>
        <taxon>Eukaryota</taxon>
        <taxon>Metazoa</taxon>
        <taxon>Ecdysozoa</taxon>
        <taxon>Nematoda</taxon>
        <taxon>Chromadorea</taxon>
        <taxon>Rhabditida</taxon>
        <taxon>Tylenchina</taxon>
        <taxon>Panagrolaimomorpha</taxon>
        <taxon>Strongyloidoidea</taxon>
        <taxon>Strongyloididae</taxon>
        <taxon>Strongyloides</taxon>
    </lineage>
</organism>
<dbReference type="FunFam" id="1.10.510.10:FF:000994">
    <property type="entry name" value="Hypoxia Inhibited Receptor tyrosine kinase"/>
    <property type="match status" value="1"/>
</dbReference>
<dbReference type="GO" id="GO:0043235">
    <property type="term" value="C:receptor complex"/>
    <property type="evidence" value="ECO:0007669"/>
    <property type="project" value="TreeGrafter"/>
</dbReference>
<name>A0A0K0FF99_STRVS</name>
<evidence type="ECO:0000259" key="3">
    <source>
        <dbReference type="PROSITE" id="PS50011"/>
    </source>
</evidence>
<dbReference type="PRINTS" id="PR00109">
    <property type="entry name" value="TYRKINASE"/>
</dbReference>
<dbReference type="PROSITE" id="PS00109">
    <property type="entry name" value="PROTEIN_KINASE_TYR"/>
    <property type="match status" value="1"/>
</dbReference>
<dbReference type="Gene3D" id="1.10.510.10">
    <property type="entry name" value="Transferase(Phosphotransferase) domain 1"/>
    <property type="match status" value="1"/>
</dbReference>
<evidence type="ECO:0000256" key="2">
    <source>
        <dbReference type="SAM" id="SignalP"/>
    </source>
</evidence>
<evidence type="ECO:0000313" key="4">
    <source>
        <dbReference type="Proteomes" id="UP000035680"/>
    </source>
</evidence>
<keyword evidence="1" id="KW-0812">Transmembrane</keyword>
<feature type="chain" id="PRO_5005329590" evidence="2">
    <location>
        <begin position="24"/>
        <end position="881"/>
    </location>
</feature>
<dbReference type="Gene3D" id="3.30.200.20">
    <property type="entry name" value="Phosphorylase Kinase, domain 1"/>
    <property type="match status" value="1"/>
</dbReference>